<dbReference type="EMBL" id="JAHWYN010000002">
    <property type="protein sequence ID" value="MBW4359431.1"/>
    <property type="molecule type" value="Genomic_DNA"/>
</dbReference>
<accession>A0ABS6XT55</accession>
<gene>
    <name evidence="2" type="ORF">KZH69_02930</name>
</gene>
<keyword evidence="1" id="KW-0732">Signal</keyword>
<dbReference type="Pfam" id="PF07396">
    <property type="entry name" value="Porin_O_P"/>
    <property type="match status" value="1"/>
</dbReference>
<protein>
    <submittedName>
        <fullName evidence="2">OprO/OprP family phosphate-selective porin</fullName>
    </submittedName>
</protein>
<keyword evidence="3" id="KW-1185">Reference proteome</keyword>
<evidence type="ECO:0000256" key="1">
    <source>
        <dbReference type="SAM" id="SignalP"/>
    </source>
</evidence>
<sequence>MKKVIVAILVSVCGVVSAQEVENDSIKSISLDSLQQAINEHQLKFDALNEQLSPMQEQVDRMSKLKISGYMQVQFEMYNYQDIPVVTPASGTTPAKTSYYQLKPGTSETNVPLATNSVDVNNSFNIRRARIKFTYQPLEGVIFVLQPNFSFSAVTLKDAYVQLNDPWINSFQLWIGQFNRPDYEVEFSSRDRIIMERSRMSGILYPQERDLGAKISMNLATQYEIPLKIDIAAFNGNFGEGPIANQVTDVDSEKDFVIRTTYSLQFPKQGLGIDFGANGYFGKNTVFAAGTYSDVNSNPFTAAVGDKLKKQWFGAEMQVFSDLLGGLALKSEFNKGVISGTAGSAIVNNNPSFNFSGEREFTGYYVTLEKNFGTKFQAGARYDSWDPNNKLKGNEVTVAQDLKVHTWGFAFHYFFTTNTKIGLGYTMPINETSTTVGGIYNDDVKNNTTTLRFQASF</sequence>
<organism evidence="2 3">
    <name type="scientific">Flavobacterium taihuense</name>
    <dbReference type="NCBI Taxonomy" id="2857508"/>
    <lineage>
        <taxon>Bacteria</taxon>
        <taxon>Pseudomonadati</taxon>
        <taxon>Bacteroidota</taxon>
        <taxon>Flavobacteriia</taxon>
        <taxon>Flavobacteriales</taxon>
        <taxon>Flavobacteriaceae</taxon>
        <taxon>Flavobacterium</taxon>
    </lineage>
</organism>
<comment type="caution">
    <text evidence="2">The sequence shown here is derived from an EMBL/GenBank/DDBJ whole genome shotgun (WGS) entry which is preliminary data.</text>
</comment>
<dbReference type="InterPro" id="IPR010870">
    <property type="entry name" value="Porin_O/P"/>
</dbReference>
<name>A0ABS6XT55_9FLAO</name>
<evidence type="ECO:0000313" key="3">
    <source>
        <dbReference type="Proteomes" id="UP000812031"/>
    </source>
</evidence>
<proteinExistence type="predicted"/>
<feature type="signal peptide" evidence="1">
    <location>
        <begin position="1"/>
        <end position="18"/>
    </location>
</feature>
<dbReference type="Proteomes" id="UP000812031">
    <property type="component" value="Unassembled WGS sequence"/>
</dbReference>
<evidence type="ECO:0000313" key="2">
    <source>
        <dbReference type="EMBL" id="MBW4359431.1"/>
    </source>
</evidence>
<dbReference type="RefSeq" id="WP_219315967.1">
    <property type="nucleotide sequence ID" value="NZ_JAHWYN010000002.1"/>
</dbReference>
<feature type="chain" id="PRO_5045678964" evidence="1">
    <location>
        <begin position="19"/>
        <end position="457"/>
    </location>
</feature>
<reference evidence="2 3" key="1">
    <citation type="submission" date="2021-07" db="EMBL/GenBank/DDBJ databases">
        <title>Flavobacterium sp. nov. isolated from sediment on the Taihu Lake.</title>
        <authorList>
            <person name="Qu J.-H."/>
        </authorList>
    </citation>
    <scope>NUCLEOTIDE SEQUENCE [LARGE SCALE GENOMIC DNA]</scope>
    <source>
        <strain evidence="2 3">NAS39</strain>
    </source>
</reference>